<evidence type="ECO:0000313" key="2">
    <source>
        <dbReference type="EMBL" id="CAA9379911.1"/>
    </source>
</evidence>
<organism evidence="2">
    <name type="scientific">uncultured Nocardioides sp</name>
    <dbReference type="NCBI Taxonomy" id="198441"/>
    <lineage>
        <taxon>Bacteria</taxon>
        <taxon>Bacillati</taxon>
        <taxon>Actinomycetota</taxon>
        <taxon>Actinomycetes</taxon>
        <taxon>Propionibacteriales</taxon>
        <taxon>Nocardioidaceae</taxon>
        <taxon>Nocardioides</taxon>
        <taxon>environmental samples</taxon>
    </lineage>
</organism>
<protein>
    <submittedName>
        <fullName evidence="2">Uncharacterized protein</fullName>
    </submittedName>
</protein>
<sequence length="43" mass="4540">EEGRRPRSRQDDLHGGSQAPQPGEDQAGDAVGEATTRPRSGPL</sequence>
<evidence type="ECO:0000256" key="1">
    <source>
        <dbReference type="SAM" id="MobiDB-lite"/>
    </source>
</evidence>
<name>A0A6J4NBV6_9ACTN</name>
<feature type="non-terminal residue" evidence="2">
    <location>
        <position position="1"/>
    </location>
</feature>
<feature type="region of interest" description="Disordered" evidence="1">
    <location>
        <begin position="1"/>
        <end position="43"/>
    </location>
</feature>
<feature type="compositionally biased region" description="Basic and acidic residues" evidence="1">
    <location>
        <begin position="1"/>
        <end position="14"/>
    </location>
</feature>
<gene>
    <name evidence="2" type="ORF">AVDCRST_MAG60-805</name>
</gene>
<dbReference type="AlphaFoldDB" id="A0A6J4NBV6"/>
<dbReference type="EMBL" id="CADCUN010000086">
    <property type="protein sequence ID" value="CAA9379911.1"/>
    <property type="molecule type" value="Genomic_DNA"/>
</dbReference>
<reference evidence="2" key="1">
    <citation type="submission" date="2020-02" db="EMBL/GenBank/DDBJ databases">
        <authorList>
            <person name="Meier V. D."/>
        </authorList>
    </citation>
    <scope>NUCLEOTIDE SEQUENCE</scope>
    <source>
        <strain evidence="2">AVDCRST_MAG60</strain>
    </source>
</reference>
<accession>A0A6J4NBV6</accession>
<feature type="non-terminal residue" evidence="2">
    <location>
        <position position="43"/>
    </location>
</feature>
<proteinExistence type="predicted"/>